<name>A0A0A9HMN0_ARUDO</name>
<dbReference type="EMBL" id="GBRH01163773">
    <property type="protein sequence ID" value="JAE34123.1"/>
    <property type="molecule type" value="Transcribed_RNA"/>
</dbReference>
<organism evidence="1">
    <name type="scientific">Arundo donax</name>
    <name type="common">Giant reed</name>
    <name type="synonym">Donax arundinaceus</name>
    <dbReference type="NCBI Taxonomy" id="35708"/>
    <lineage>
        <taxon>Eukaryota</taxon>
        <taxon>Viridiplantae</taxon>
        <taxon>Streptophyta</taxon>
        <taxon>Embryophyta</taxon>
        <taxon>Tracheophyta</taxon>
        <taxon>Spermatophyta</taxon>
        <taxon>Magnoliopsida</taxon>
        <taxon>Liliopsida</taxon>
        <taxon>Poales</taxon>
        <taxon>Poaceae</taxon>
        <taxon>PACMAD clade</taxon>
        <taxon>Arundinoideae</taxon>
        <taxon>Arundineae</taxon>
        <taxon>Arundo</taxon>
    </lineage>
</organism>
<reference evidence="1" key="2">
    <citation type="journal article" date="2015" name="Data Brief">
        <title>Shoot transcriptome of the giant reed, Arundo donax.</title>
        <authorList>
            <person name="Barrero R.A."/>
            <person name="Guerrero F.D."/>
            <person name="Moolhuijzen P."/>
            <person name="Goolsby J.A."/>
            <person name="Tidwell J."/>
            <person name="Bellgard S.E."/>
            <person name="Bellgard M.I."/>
        </authorList>
    </citation>
    <scope>NUCLEOTIDE SEQUENCE</scope>
    <source>
        <tissue evidence="1">Shoot tissue taken approximately 20 cm above the soil surface</tissue>
    </source>
</reference>
<evidence type="ECO:0000313" key="1">
    <source>
        <dbReference type="EMBL" id="JAE34123.1"/>
    </source>
</evidence>
<reference evidence="1" key="1">
    <citation type="submission" date="2014-09" db="EMBL/GenBank/DDBJ databases">
        <authorList>
            <person name="Magalhaes I.L.F."/>
            <person name="Oliveira U."/>
            <person name="Santos F.R."/>
            <person name="Vidigal T.H.D.A."/>
            <person name="Brescovit A.D."/>
            <person name="Santos A.J."/>
        </authorList>
    </citation>
    <scope>NUCLEOTIDE SEQUENCE</scope>
    <source>
        <tissue evidence="1">Shoot tissue taken approximately 20 cm above the soil surface</tissue>
    </source>
</reference>
<accession>A0A0A9HMN0</accession>
<sequence length="39" mass="4734">MYFCFLGALRRKRRDGYFKSFQLEKFYFAALFCQLPASI</sequence>
<protein>
    <submittedName>
        <fullName evidence="1">Uncharacterized protein</fullName>
    </submittedName>
</protein>
<proteinExistence type="predicted"/>
<dbReference type="AlphaFoldDB" id="A0A0A9HMN0"/>